<gene>
    <name evidence="2" type="ORF">PACLA_8A081735</name>
</gene>
<dbReference type="Pfam" id="PF00665">
    <property type="entry name" value="rve"/>
    <property type="match status" value="1"/>
</dbReference>
<dbReference type="EMBL" id="CACRXK020019896">
    <property type="protein sequence ID" value="CAB4034180.1"/>
    <property type="molecule type" value="Genomic_DNA"/>
</dbReference>
<dbReference type="InterPro" id="IPR001584">
    <property type="entry name" value="Integrase_cat-core"/>
</dbReference>
<accession>A0A7D9LPD7</accession>
<dbReference type="InterPro" id="IPR041577">
    <property type="entry name" value="RT_RNaseH_2"/>
</dbReference>
<dbReference type="PROSITE" id="PS50994">
    <property type="entry name" value="INTEGRASE"/>
    <property type="match status" value="1"/>
</dbReference>
<feature type="region of interest" description="Disordered" evidence="1">
    <location>
        <begin position="687"/>
        <end position="733"/>
    </location>
</feature>
<feature type="compositionally biased region" description="Polar residues" evidence="1">
    <location>
        <begin position="704"/>
        <end position="733"/>
    </location>
</feature>
<reference evidence="2" key="1">
    <citation type="submission" date="2020-04" db="EMBL/GenBank/DDBJ databases">
        <authorList>
            <person name="Alioto T."/>
            <person name="Alioto T."/>
            <person name="Gomez Garrido J."/>
        </authorList>
    </citation>
    <scope>NUCLEOTIDE SEQUENCE</scope>
    <source>
        <strain evidence="2">A484AB</strain>
    </source>
</reference>
<dbReference type="PANTHER" id="PTHR37984">
    <property type="entry name" value="PROTEIN CBG26694"/>
    <property type="match status" value="1"/>
</dbReference>
<proteinExistence type="predicted"/>
<comment type="caution">
    <text evidence="2">The sequence shown here is derived from an EMBL/GenBank/DDBJ whole genome shotgun (WGS) entry which is preliminary data.</text>
</comment>
<dbReference type="Pfam" id="PF17919">
    <property type="entry name" value="RT_RNaseH_2"/>
    <property type="match status" value="1"/>
</dbReference>
<dbReference type="GO" id="GO:0003676">
    <property type="term" value="F:nucleic acid binding"/>
    <property type="evidence" value="ECO:0007669"/>
    <property type="project" value="InterPro"/>
</dbReference>
<dbReference type="Gene3D" id="1.10.340.70">
    <property type="match status" value="1"/>
</dbReference>
<dbReference type="FunFam" id="1.10.340.70:FF:000003">
    <property type="entry name" value="Protein CBG25708"/>
    <property type="match status" value="1"/>
</dbReference>
<name>A0A7D9LPD7_PARCT</name>
<dbReference type="Proteomes" id="UP001152795">
    <property type="component" value="Unassembled WGS sequence"/>
</dbReference>
<dbReference type="InterPro" id="IPR012337">
    <property type="entry name" value="RNaseH-like_sf"/>
</dbReference>
<evidence type="ECO:0000313" key="3">
    <source>
        <dbReference type="Proteomes" id="UP001152795"/>
    </source>
</evidence>
<dbReference type="FunFam" id="3.30.420.10:FF:000063">
    <property type="entry name" value="Retrovirus-related Pol polyprotein from transposon 297-like Protein"/>
    <property type="match status" value="1"/>
</dbReference>
<protein>
    <submittedName>
        <fullName evidence="2">Transposon Tf2-9 poly</fullName>
    </submittedName>
</protein>
<dbReference type="GO" id="GO:0015074">
    <property type="term" value="P:DNA integration"/>
    <property type="evidence" value="ECO:0007669"/>
    <property type="project" value="InterPro"/>
</dbReference>
<dbReference type="InterPro" id="IPR050951">
    <property type="entry name" value="Retrovirus_Pol_polyprotein"/>
</dbReference>
<dbReference type="Gene3D" id="3.30.70.270">
    <property type="match status" value="2"/>
</dbReference>
<dbReference type="SUPFAM" id="SSF53098">
    <property type="entry name" value="Ribonuclease H-like"/>
    <property type="match status" value="1"/>
</dbReference>
<dbReference type="InterPro" id="IPR041588">
    <property type="entry name" value="Integrase_H2C2"/>
</dbReference>
<dbReference type="InterPro" id="IPR043502">
    <property type="entry name" value="DNA/RNA_pol_sf"/>
</dbReference>
<evidence type="ECO:0000256" key="1">
    <source>
        <dbReference type="SAM" id="MobiDB-lite"/>
    </source>
</evidence>
<dbReference type="PANTHER" id="PTHR37984:SF11">
    <property type="entry name" value="INTEGRASE CATALYTIC DOMAIN-CONTAINING PROTEIN"/>
    <property type="match status" value="1"/>
</dbReference>
<dbReference type="SUPFAM" id="SSF56672">
    <property type="entry name" value="DNA/RNA polymerases"/>
    <property type="match status" value="1"/>
</dbReference>
<dbReference type="CDD" id="cd09274">
    <property type="entry name" value="RNase_HI_RT_Ty3"/>
    <property type="match status" value="1"/>
</dbReference>
<keyword evidence="3" id="KW-1185">Reference proteome</keyword>
<dbReference type="AlphaFoldDB" id="A0A7D9LPD7"/>
<dbReference type="InterPro" id="IPR043128">
    <property type="entry name" value="Rev_trsase/Diguanyl_cyclase"/>
</dbReference>
<dbReference type="OrthoDB" id="3863715at2759"/>
<organism evidence="2 3">
    <name type="scientific">Paramuricea clavata</name>
    <name type="common">Red gorgonian</name>
    <name type="synonym">Violescent sea-whip</name>
    <dbReference type="NCBI Taxonomy" id="317549"/>
    <lineage>
        <taxon>Eukaryota</taxon>
        <taxon>Metazoa</taxon>
        <taxon>Cnidaria</taxon>
        <taxon>Anthozoa</taxon>
        <taxon>Octocorallia</taxon>
        <taxon>Malacalcyonacea</taxon>
        <taxon>Plexauridae</taxon>
        <taxon>Paramuricea</taxon>
    </lineage>
</organism>
<dbReference type="FunFam" id="3.30.70.270:FF:000063">
    <property type="entry name" value="Zinc knuckle domaincontaining protein"/>
    <property type="match status" value="1"/>
</dbReference>
<sequence length="733" mass="83959">MAKILSGIPRTLNNRDDIMIGGVDLADHDKNLKIVLGRLKDYNLTLRQEKCEFRKSTLEFHGHLFTAEGLKPSASKVHAVNAFQKPNTKEELVSFLQMVVYLSRYIDQFSGRCEPLRRLTKANTKFEWGPEQQRAFDDLKTALTTAPVLIPYQPGRETLVIVDGSPEGLGGAVLQKTADGFQPVHYVSRTLTDTEKRYSQIEREALAAEFSTNRLQIYLLGAPKFKLATDHKPLLPLLNNPKAKIPPRIERIIIKMQNLDFEAIHIPGKSNMTDYLSQHPLPETGKDHIEKHVNAAIQADHAIVWSKIKKATAEDKELCELTETIETGNWSEAKQFLKPYYEVRDELFVADGLIMRMDRIVPPQSLRQRIIQSAHKQGHLGVNKTKEMIRRKYWFPGMNTRITDTVQTCFDCQIATDHHHTEPAKMTELPDRPWDVVEADFCGPLPNHKYALVLTDQYSRYPEVEMVTSTSTIPVTKKLKMIFSTHGIPRILQSDNGPPFNGEQFQTFAEEMGFHHKRVTPIHPKAQGQVENFNKLINKTTKIACEEGIEIESAIYDMLQAYRRTSHPATKSTPYEVLMHRQVRTRLEHFLTEVYITQDEVKMNDKTYKQKRKQYHDKRHRVKTHTIKCGDAVLIKREKKRKKHTPYEPYIYVVTSIKGSTIRARRVKDGKVKCRDASKVKPLRTAQLSKANDETASVKVPSSYEATTSRTTFQDTDSSNIRDTTSETIDTTS</sequence>
<dbReference type="InterPro" id="IPR036397">
    <property type="entry name" value="RNaseH_sf"/>
</dbReference>
<dbReference type="Pfam" id="PF17921">
    <property type="entry name" value="Integrase_H2C2"/>
    <property type="match status" value="1"/>
</dbReference>
<dbReference type="Gene3D" id="3.30.420.10">
    <property type="entry name" value="Ribonuclease H-like superfamily/Ribonuclease H"/>
    <property type="match status" value="1"/>
</dbReference>
<evidence type="ECO:0000313" key="2">
    <source>
        <dbReference type="EMBL" id="CAB4034180.1"/>
    </source>
</evidence>